<sequence>MSRSLLIPSLLLRCLSSPVTSTLLARSPCQPQIPGHKVSSAAYYHHGVFRTESNVWTRHSASVSDCPIDSPSRSTRSASTMAPISSQYVLPNDQPVIMLDAIAAFQALSPREKLYAHYLSRASFFGGLIVLLQTSLESPQIFRLIQRIHLGQSTEELKAAVIKAGLTEEDFQAFLVYGSGVYANMGNYKGFGDSKIIPNLPVESFETLIKASAAYKADTKTMDEIWSSIKEQMYSLTERQKQLGLGAKGVTKYFSDNCTTEDADKINRYLQSKKIEGYMNRAIKTEKDGQVRYEIRHAGVAEKELSEEVFEGATFVGFASNSNEENMLDNYIKAFELGSLDAHKEGSRYWIKNKGPVIETYIGFIENYRDPLGMRGEFEGFVAMVNKEQSAKFQVLVEKAEDFLPRLPWPREFEKDKFLLPDFTSLDVLYFSGSGIPAGINIPNYDEIRQSEGFKNVNLGNVIASSYKTDSKTTFVSETDHEILKKWRVPSFEVQVGTTSFEVKDEIHKITENSQKVGLHELLGHGSGKLLQKTKSGELNYPKDLKNPLTGEEVAKVYEAGETFDSVFTSLGSSYEECRAEAVGLYLSTYKDVTGIFGYNENADDLIYANWLSLCHAALKGVEMFSPGTKEWKQAHSQARFVLLQVMIEAGQGFVDVNEITGEDGKPDLILTIDRTKLESVGKPAIGEFLMKLQVYKSLGDIENAKKMYDELSEVKDTGSHPFGKWREIILARKTPRKIMVQHNTVNKDQNVEVLDYHSSHEGMAKSWVDRLPADEYVRVDAILDELYQKDLPHFSSNA</sequence>
<comment type="subcellular location">
    <subcellularLocation>
        <location evidence="2">Cytoplasm</location>
    </subcellularLocation>
</comment>
<proteinExistence type="inferred from homology"/>
<comment type="cofactor">
    <cofactor evidence="16">
        <name>Zn(2+)</name>
        <dbReference type="ChEBI" id="CHEBI:29105"/>
    </cofactor>
    <text evidence="16">Binds 1 zinc ion per subunit.</text>
</comment>
<dbReference type="STRING" id="6832.A0A553PJM2"/>
<evidence type="ECO:0000313" key="19">
    <source>
        <dbReference type="Proteomes" id="UP000318571"/>
    </source>
</evidence>
<name>A0A553PJM2_TIGCA</name>
<dbReference type="InterPro" id="IPR039461">
    <property type="entry name" value="Peptidase_M49"/>
</dbReference>
<keyword evidence="17" id="KW-0732">Signal</keyword>
<dbReference type="GO" id="GO:0006508">
    <property type="term" value="P:proteolysis"/>
    <property type="evidence" value="ECO:0007669"/>
    <property type="project" value="UniProtKB-KW"/>
</dbReference>
<keyword evidence="6" id="KW-0031">Aminopeptidase</keyword>
<dbReference type="GO" id="GO:0008235">
    <property type="term" value="F:metalloexopeptidase activity"/>
    <property type="evidence" value="ECO:0007669"/>
    <property type="project" value="InterPro"/>
</dbReference>
<evidence type="ECO:0000256" key="14">
    <source>
        <dbReference type="ARBA" id="ARBA00032119"/>
    </source>
</evidence>
<evidence type="ECO:0000256" key="13">
    <source>
        <dbReference type="ARBA" id="ARBA00031288"/>
    </source>
</evidence>
<keyword evidence="8" id="KW-0645">Protease</keyword>
<feature type="binding site" evidence="16">
    <location>
        <position position="520"/>
    </location>
    <ligand>
        <name>Zn(2+)</name>
        <dbReference type="ChEBI" id="CHEBI:29105"/>
        <note>catalytic</note>
    </ligand>
</feature>
<keyword evidence="19" id="KW-1185">Reference proteome</keyword>
<dbReference type="FunFam" id="3.30.540.30:FF:000001">
    <property type="entry name" value="Dipeptidyl peptidase 3"/>
    <property type="match status" value="1"/>
</dbReference>
<evidence type="ECO:0000256" key="7">
    <source>
        <dbReference type="ARBA" id="ARBA00022490"/>
    </source>
</evidence>
<evidence type="ECO:0000256" key="6">
    <source>
        <dbReference type="ARBA" id="ARBA00022438"/>
    </source>
</evidence>
<evidence type="ECO:0000256" key="2">
    <source>
        <dbReference type="ARBA" id="ARBA00004496"/>
    </source>
</evidence>
<keyword evidence="11 16" id="KW-0862">Zinc</keyword>
<dbReference type="Gene3D" id="3.30.540.30">
    <property type="match status" value="3"/>
</dbReference>
<dbReference type="GO" id="GO:0008239">
    <property type="term" value="F:dipeptidyl-peptidase activity"/>
    <property type="evidence" value="ECO:0007669"/>
    <property type="project" value="UniProtKB-EC"/>
</dbReference>
<protein>
    <recommendedName>
        <fullName evidence="5">Dipeptidyl peptidase 3</fullName>
        <ecNumber evidence="4">3.4.14.4</ecNumber>
    </recommendedName>
    <alternativeName>
        <fullName evidence="13">Dipeptidyl aminopeptidase III</fullName>
    </alternativeName>
    <alternativeName>
        <fullName evidence="14">Dipeptidyl peptidase III</fullName>
    </alternativeName>
</protein>
<evidence type="ECO:0000256" key="9">
    <source>
        <dbReference type="ARBA" id="ARBA00022723"/>
    </source>
</evidence>
<evidence type="ECO:0000256" key="11">
    <source>
        <dbReference type="ARBA" id="ARBA00022833"/>
    </source>
</evidence>
<dbReference type="Proteomes" id="UP000318571">
    <property type="component" value="Chromosome 11"/>
</dbReference>
<keyword evidence="9 16" id="KW-0479">Metal-binding</keyword>
<dbReference type="OMA" id="QRYWIRD"/>
<dbReference type="GO" id="GO:0046872">
    <property type="term" value="F:metal ion binding"/>
    <property type="evidence" value="ECO:0007669"/>
    <property type="project" value="UniProtKB-KW"/>
</dbReference>
<dbReference type="GO" id="GO:0005737">
    <property type="term" value="C:cytoplasm"/>
    <property type="evidence" value="ECO:0007669"/>
    <property type="project" value="UniProtKB-SubCell"/>
</dbReference>
<evidence type="ECO:0000256" key="16">
    <source>
        <dbReference type="PIRSR" id="PIRSR007828-2"/>
    </source>
</evidence>
<evidence type="ECO:0000256" key="15">
    <source>
        <dbReference type="PIRSR" id="PIRSR007828-1"/>
    </source>
</evidence>
<dbReference type="InterPro" id="IPR005317">
    <property type="entry name" value="Dipeptidyl-peptase3"/>
</dbReference>
<dbReference type="FunFam" id="3.30.540.30:FF:000008">
    <property type="entry name" value="Dipeptidyl peptidase 3"/>
    <property type="match status" value="1"/>
</dbReference>
<feature type="binding site" evidence="16">
    <location>
        <position position="525"/>
    </location>
    <ligand>
        <name>Zn(2+)</name>
        <dbReference type="ChEBI" id="CHEBI:29105"/>
        <note>catalytic</note>
    </ligand>
</feature>
<dbReference type="EMBL" id="VCGU01000003">
    <property type="protein sequence ID" value="TRY77858.1"/>
    <property type="molecule type" value="Genomic_DNA"/>
</dbReference>
<evidence type="ECO:0000256" key="4">
    <source>
        <dbReference type="ARBA" id="ARBA00012063"/>
    </source>
</evidence>
<dbReference type="Pfam" id="PF03571">
    <property type="entry name" value="Peptidase_M49"/>
    <property type="match status" value="3"/>
</dbReference>
<keyword evidence="7" id="KW-0963">Cytoplasm</keyword>
<dbReference type="PIRSF" id="PIRSF007828">
    <property type="entry name" value="Dipeptidyl-peptidase_III"/>
    <property type="match status" value="1"/>
</dbReference>
<comment type="caution">
    <text evidence="18">The sequence shown here is derived from an EMBL/GenBank/DDBJ whole genome shotgun (WGS) entry which is preliminary data.</text>
</comment>
<dbReference type="PANTHER" id="PTHR23422">
    <property type="entry name" value="DIPEPTIDYL PEPTIDASE III-RELATED"/>
    <property type="match status" value="1"/>
</dbReference>
<evidence type="ECO:0000256" key="5">
    <source>
        <dbReference type="ARBA" id="ARBA00014713"/>
    </source>
</evidence>
<evidence type="ECO:0000256" key="8">
    <source>
        <dbReference type="ARBA" id="ARBA00022670"/>
    </source>
</evidence>
<evidence type="ECO:0000256" key="17">
    <source>
        <dbReference type="SAM" id="SignalP"/>
    </source>
</evidence>
<evidence type="ECO:0000256" key="3">
    <source>
        <dbReference type="ARBA" id="ARBA00010200"/>
    </source>
</evidence>
<dbReference type="GO" id="GO:0004177">
    <property type="term" value="F:aminopeptidase activity"/>
    <property type="evidence" value="ECO:0007669"/>
    <property type="project" value="UniProtKB-KW"/>
</dbReference>
<dbReference type="AlphaFoldDB" id="A0A553PJM2"/>
<evidence type="ECO:0000256" key="10">
    <source>
        <dbReference type="ARBA" id="ARBA00022801"/>
    </source>
</evidence>
<accession>A0A553PJM2</accession>
<feature type="chain" id="PRO_5022163985" description="Dipeptidyl peptidase 3" evidence="17">
    <location>
        <begin position="22"/>
        <end position="799"/>
    </location>
</feature>
<keyword evidence="12" id="KW-0482">Metalloprotease</keyword>
<evidence type="ECO:0000256" key="12">
    <source>
        <dbReference type="ARBA" id="ARBA00023049"/>
    </source>
</evidence>
<comment type="catalytic activity">
    <reaction evidence="1">
        <text>Release of an N-terminal dipeptide from a peptide comprising four or more residues, with broad specificity. Also acts on dipeptidyl 2-naphthylamides.</text>
        <dbReference type="EC" id="3.4.14.4"/>
    </reaction>
</comment>
<feature type="signal peptide" evidence="17">
    <location>
        <begin position="1"/>
        <end position="21"/>
    </location>
</feature>
<organism evidence="18 19">
    <name type="scientific">Tigriopus californicus</name>
    <name type="common">Marine copepod</name>
    <dbReference type="NCBI Taxonomy" id="6832"/>
    <lineage>
        <taxon>Eukaryota</taxon>
        <taxon>Metazoa</taxon>
        <taxon>Ecdysozoa</taxon>
        <taxon>Arthropoda</taxon>
        <taxon>Crustacea</taxon>
        <taxon>Multicrustacea</taxon>
        <taxon>Hexanauplia</taxon>
        <taxon>Copepoda</taxon>
        <taxon>Harpacticoida</taxon>
        <taxon>Harpacticidae</taxon>
        <taxon>Tigriopus</taxon>
    </lineage>
</organism>
<evidence type="ECO:0000256" key="1">
    <source>
        <dbReference type="ARBA" id="ARBA00001336"/>
    </source>
</evidence>
<reference evidence="18 19" key="1">
    <citation type="journal article" date="2018" name="Nat. Ecol. Evol.">
        <title>Genomic signatures of mitonuclear coevolution across populations of Tigriopus californicus.</title>
        <authorList>
            <person name="Barreto F.S."/>
            <person name="Watson E.T."/>
            <person name="Lima T.G."/>
            <person name="Willett C.S."/>
            <person name="Edmands S."/>
            <person name="Li W."/>
            <person name="Burton R.S."/>
        </authorList>
    </citation>
    <scope>NUCLEOTIDE SEQUENCE [LARGE SCALE GENOMIC DNA]</scope>
    <source>
        <strain evidence="18 19">San Diego</strain>
    </source>
</reference>
<feature type="binding site" evidence="16">
    <location>
        <position position="577"/>
    </location>
    <ligand>
        <name>Zn(2+)</name>
        <dbReference type="ChEBI" id="CHEBI:29105"/>
        <note>catalytic</note>
    </ligand>
</feature>
<dbReference type="PANTHER" id="PTHR23422:SF11">
    <property type="entry name" value="DIPEPTIDYL PEPTIDASE 3"/>
    <property type="match status" value="1"/>
</dbReference>
<comment type="similarity">
    <text evidence="3">Belongs to the peptidase M49 family.</text>
</comment>
<gene>
    <name evidence="18" type="ORF">TCAL_11907</name>
</gene>
<feature type="active site" evidence="15">
    <location>
        <position position="521"/>
    </location>
</feature>
<dbReference type="EC" id="3.4.14.4" evidence="4"/>
<evidence type="ECO:0000313" key="18">
    <source>
        <dbReference type="EMBL" id="TRY77858.1"/>
    </source>
</evidence>
<keyword evidence="10" id="KW-0378">Hydrolase</keyword>